<organism evidence="2 3">
    <name type="scientific">Sporothrix epigloea</name>
    <dbReference type="NCBI Taxonomy" id="1892477"/>
    <lineage>
        <taxon>Eukaryota</taxon>
        <taxon>Fungi</taxon>
        <taxon>Dikarya</taxon>
        <taxon>Ascomycota</taxon>
        <taxon>Pezizomycotina</taxon>
        <taxon>Sordariomycetes</taxon>
        <taxon>Sordariomycetidae</taxon>
        <taxon>Ophiostomatales</taxon>
        <taxon>Ophiostomataceae</taxon>
        <taxon>Sporothrix</taxon>
    </lineage>
</organism>
<accession>A0ABP0E9B2</accession>
<gene>
    <name evidence="2" type="ORF">SEPCBS57363_006820</name>
</gene>
<evidence type="ECO:0000313" key="2">
    <source>
        <dbReference type="EMBL" id="CAK7275657.1"/>
    </source>
</evidence>
<keyword evidence="3" id="KW-1185">Reference proteome</keyword>
<dbReference type="InterPro" id="IPR025340">
    <property type="entry name" value="DUF4246"/>
</dbReference>
<comment type="caution">
    <text evidence="2">The sequence shown here is derived from an EMBL/GenBank/DDBJ whole genome shotgun (WGS) entry which is preliminary data.</text>
</comment>
<dbReference type="Pfam" id="PF14033">
    <property type="entry name" value="DUF4246"/>
    <property type="match status" value="1"/>
</dbReference>
<name>A0ABP0E9B2_9PEZI</name>
<dbReference type="Proteomes" id="UP001642501">
    <property type="component" value="Unassembled WGS sequence"/>
</dbReference>
<feature type="non-terminal residue" evidence="2">
    <location>
        <position position="271"/>
    </location>
</feature>
<reference evidence="2 3" key="1">
    <citation type="submission" date="2024-01" db="EMBL/GenBank/DDBJ databases">
        <authorList>
            <person name="Allen C."/>
            <person name="Tagirdzhanova G."/>
        </authorList>
    </citation>
    <scope>NUCLEOTIDE SEQUENCE [LARGE SCALE GENOMIC DNA]</scope>
    <source>
        <strain evidence="2 3">CBS 573.63</strain>
    </source>
</reference>
<dbReference type="EMBL" id="CAWUOM010000375">
    <property type="protein sequence ID" value="CAK7275657.1"/>
    <property type="molecule type" value="Genomic_DNA"/>
</dbReference>
<evidence type="ECO:0000259" key="1">
    <source>
        <dbReference type="Pfam" id="PF14033"/>
    </source>
</evidence>
<sequence length="271" mass="30653">TFRDQGLQVLVEISSIELSPETPAYGPDNAAWAEAYKAWTAGEIADAVSKNKSVDLDAQRDEDGWQLAGLQNEHIAAVAIFVFDAENVTEPRWAFRQKFILNTSLLRYDPDDSWEFFEFQNDGPAHLVGKDHDNGPMAEFLGTSKRDFSCECCYPTQTIGSVAAPQGRLVAFPNVLEHRIEPFRLVDATKPGRYRWLTLYLVDPHYRVCSTRNVPPQQHDWWAAAMGRELAAGAGLPGEIVDHVMQYTDDWPMGMEEAACHREQMIEEHRL</sequence>
<feature type="domain" description="DUF4246" evidence="1">
    <location>
        <begin position="61"/>
        <end position="224"/>
    </location>
</feature>
<protein>
    <recommendedName>
        <fullName evidence="1">DUF4246 domain-containing protein</fullName>
    </recommendedName>
</protein>
<proteinExistence type="predicted"/>
<dbReference type="InterPro" id="IPR049192">
    <property type="entry name" value="DUF4246_C"/>
</dbReference>
<dbReference type="PANTHER" id="PTHR33119">
    <property type="entry name" value="IFI3P"/>
    <property type="match status" value="1"/>
</dbReference>
<dbReference type="PANTHER" id="PTHR33119:SF1">
    <property type="entry name" value="FE2OG DIOXYGENASE DOMAIN-CONTAINING PROTEIN"/>
    <property type="match status" value="1"/>
</dbReference>
<evidence type="ECO:0000313" key="3">
    <source>
        <dbReference type="Proteomes" id="UP001642501"/>
    </source>
</evidence>
<feature type="non-terminal residue" evidence="2">
    <location>
        <position position="1"/>
    </location>
</feature>